<dbReference type="OrthoDB" id="888at2759"/>
<reference evidence="4 5" key="1">
    <citation type="journal article" date="2004" name="Nature">
        <title>Genome sequence of the ultrasmall unicellular red alga Cyanidioschyzon merolae 10D.</title>
        <authorList>
            <person name="Matsuzaki M."/>
            <person name="Misumi O."/>
            <person name="Shin-i T."/>
            <person name="Maruyama S."/>
            <person name="Takahara M."/>
            <person name="Miyagishima S."/>
            <person name="Mori T."/>
            <person name="Nishida K."/>
            <person name="Yagisawa F."/>
            <person name="Nishida K."/>
            <person name="Yoshida Y."/>
            <person name="Nishimura Y."/>
            <person name="Nakao S."/>
            <person name="Kobayashi T."/>
            <person name="Momoyama Y."/>
            <person name="Higashiyama T."/>
            <person name="Minoda A."/>
            <person name="Sano M."/>
            <person name="Nomoto H."/>
            <person name="Oishi K."/>
            <person name="Hayashi H."/>
            <person name="Ohta F."/>
            <person name="Nishizaka S."/>
            <person name="Haga S."/>
            <person name="Miura S."/>
            <person name="Morishita T."/>
            <person name="Kabeya Y."/>
            <person name="Terasawa K."/>
            <person name="Suzuki Y."/>
            <person name="Ishii Y."/>
            <person name="Asakawa S."/>
            <person name="Takano H."/>
            <person name="Ohta N."/>
            <person name="Kuroiwa H."/>
            <person name="Tanaka K."/>
            <person name="Shimizu N."/>
            <person name="Sugano S."/>
            <person name="Sato N."/>
            <person name="Nozaki H."/>
            <person name="Ogasawara N."/>
            <person name="Kohara Y."/>
            <person name="Kuroiwa T."/>
        </authorList>
    </citation>
    <scope>NUCLEOTIDE SEQUENCE [LARGE SCALE GENOMIC DNA]</scope>
    <source>
        <strain evidence="4 5">10D</strain>
    </source>
</reference>
<keyword evidence="3" id="KW-0687">Ribonucleoprotein</keyword>
<evidence type="ECO:0000256" key="1">
    <source>
        <dbReference type="ARBA" id="ARBA00009269"/>
    </source>
</evidence>
<keyword evidence="5" id="KW-1185">Reference proteome</keyword>
<reference evidence="4 5" key="2">
    <citation type="journal article" date="2007" name="BMC Biol.">
        <title>A 100%-complete sequence reveals unusually simple genomic features in the hot-spring red alga Cyanidioschyzon merolae.</title>
        <authorList>
            <person name="Nozaki H."/>
            <person name="Takano H."/>
            <person name="Misumi O."/>
            <person name="Terasawa K."/>
            <person name="Matsuzaki M."/>
            <person name="Maruyama S."/>
            <person name="Nishida K."/>
            <person name="Yagisawa F."/>
            <person name="Yoshida Y."/>
            <person name="Fujiwara T."/>
            <person name="Takio S."/>
            <person name="Tamura K."/>
            <person name="Chung S.J."/>
            <person name="Nakamura S."/>
            <person name="Kuroiwa H."/>
            <person name="Tanaka K."/>
            <person name="Sato N."/>
            <person name="Kuroiwa T."/>
        </authorList>
    </citation>
    <scope>NUCLEOTIDE SEQUENCE [LARGE SCALE GENOMIC DNA]</scope>
    <source>
        <strain evidence="4 5">10D</strain>
    </source>
</reference>
<dbReference type="OMA" id="YRTNKHH"/>
<dbReference type="EMBL" id="AP006494">
    <property type="protein sequence ID" value="BAM80876.1"/>
    <property type="molecule type" value="Genomic_DNA"/>
</dbReference>
<dbReference type="GeneID" id="16994734"/>
<sequence length="113" mass="12980">MGQQPVRVYCKGVILGYRRSQRRQYPNQTRIQIEGVRTRDETTFYAGKRVAYVYKAKRARTTTRGRVTRYRCIWGRIIAPHGSSGCVRAKFATNLPPSAIGKAVRVMLYPSRV</sequence>
<dbReference type="GO" id="GO:0006412">
    <property type="term" value="P:translation"/>
    <property type="evidence" value="ECO:0007669"/>
    <property type="project" value="InterPro"/>
</dbReference>
<dbReference type="Proteomes" id="UP000007014">
    <property type="component" value="Chromosome 12"/>
</dbReference>
<dbReference type="GO" id="GO:0003735">
    <property type="term" value="F:structural constituent of ribosome"/>
    <property type="evidence" value="ECO:0007669"/>
    <property type="project" value="InterPro"/>
</dbReference>
<dbReference type="InterPro" id="IPR038661">
    <property type="entry name" value="Ribosomal_eL33_sf"/>
</dbReference>
<keyword evidence="2 4" id="KW-0689">Ribosomal protein</keyword>
<dbReference type="KEGG" id="cme:CYME_CML304C"/>
<dbReference type="FunFam" id="2.40.10.190:FF:000001">
    <property type="entry name" value="60S ribosomal protein L35a"/>
    <property type="match status" value="1"/>
</dbReference>
<dbReference type="AlphaFoldDB" id="M1UT32"/>
<protein>
    <submittedName>
        <fullName evidence="4">60S ribosomal protein L35A</fullName>
    </submittedName>
</protein>
<name>M1UT32_CYAM1</name>
<evidence type="ECO:0000313" key="5">
    <source>
        <dbReference type="Proteomes" id="UP000007014"/>
    </source>
</evidence>
<gene>
    <name evidence="4" type="ORF">CYME_CML304C</name>
</gene>
<dbReference type="GO" id="GO:1990904">
    <property type="term" value="C:ribonucleoprotein complex"/>
    <property type="evidence" value="ECO:0007669"/>
    <property type="project" value="UniProtKB-KW"/>
</dbReference>
<dbReference type="HAMAP" id="MF_00573">
    <property type="entry name" value="Ribosomal_eL33"/>
    <property type="match status" value="1"/>
</dbReference>
<dbReference type="STRING" id="280699.M1UT32"/>
<evidence type="ECO:0000256" key="2">
    <source>
        <dbReference type="ARBA" id="ARBA00022980"/>
    </source>
</evidence>
<dbReference type="InterPro" id="IPR001780">
    <property type="entry name" value="Ribosomal_eL33"/>
</dbReference>
<dbReference type="PANTHER" id="PTHR10902">
    <property type="entry name" value="60S RIBOSOMAL PROTEIN L35A"/>
    <property type="match status" value="1"/>
</dbReference>
<dbReference type="Pfam" id="PF01247">
    <property type="entry name" value="Ribosomal_L35Ae"/>
    <property type="match status" value="1"/>
</dbReference>
<dbReference type="Gramene" id="CML304CT">
    <property type="protein sequence ID" value="CML304CT"/>
    <property type="gene ID" value="CML304C"/>
</dbReference>
<comment type="similarity">
    <text evidence="1">Belongs to the eukaryotic ribosomal protein eL33 family.</text>
</comment>
<dbReference type="HOGENOM" id="CLU_100745_2_0_1"/>
<dbReference type="InterPro" id="IPR009000">
    <property type="entry name" value="Transl_B-barrel_sf"/>
</dbReference>
<accession>M1UT32</accession>
<dbReference type="RefSeq" id="XP_005536912.1">
    <property type="nucleotide sequence ID" value="XM_005536855.1"/>
</dbReference>
<dbReference type="GO" id="GO:0005840">
    <property type="term" value="C:ribosome"/>
    <property type="evidence" value="ECO:0007669"/>
    <property type="project" value="UniProtKB-KW"/>
</dbReference>
<proteinExistence type="inferred from homology"/>
<organism evidence="4 5">
    <name type="scientific">Cyanidioschyzon merolae (strain NIES-3377 / 10D)</name>
    <name type="common">Unicellular red alga</name>
    <dbReference type="NCBI Taxonomy" id="280699"/>
    <lineage>
        <taxon>Eukaryota</taxon>
        <taxon>Rhodophyta</taxon>
        <taxon>Bangiophyceae</taxon>
        <taxon>Cyanidiales</taxon>
        <taxon>Cyanidiaceae</taxon>
        <taxon>Cyanidioschyzon</taxon>
    </lineage>
</organism>
<dbReference type="eggNOG" id="KOG0887">
    <property type="taxonomic scope" value="Eukaryota"/>
</dbReference>
<evidence type="ECO:0000313" key="4">
    <source>
        <dbReference type="EMBL" id="BAM80876.1"/>
    </source>
</evidence>
<evidence type="ECO:0000256" key="3">
    <source>
        <dbReference type="ARBA" id="ARBA00023274"/>
    </source>
</evidence>
<dbReference type="Gene3D" id="2.40.10.190">
    <property type="entry name" value="translation elongation factor selb, chain A, domain 4"/>
    <property type="match status" value="1"/>
</dbReference>
<dbReference type="SUPFAM" id="SSF50447">
    <property type="entry name" value="Translation proteins"/>
    <property type="match status" value="1"/>
</dbReference>